<dbReference type="PROSITE" id="PS51642">
    <property type="entry name" value="HEMOPEXIN_2"/>
    <property type="match status" value="3"/>
</dbReference>
<dbReference type="InterPro" id="IPR051298">
    <property type="entry name" value="Heme_transport/Cell_adhesion"/>
</dbReference>
<dbReference type="PANTHER" id="PTHR22917:SF9">
    <property type="entry name" value="HEMOPEXIN"/>
    <property type="match status" value="1"/>
</dbReference>
<dbReference type="InterPro" id="IPR036375">
    <property type="entry name" value="Hemopexin-like_dom_sf"/>
</dbReference>
<feature type="repeat" description="Hemopexin" evidence="2">
    <location>
        <begin position="181"/>
        <end position="226"/>
    </location>
</feature>
<protein>
    <recommendedName>
        <fullName evidence="5">Hemopexin</fullName>
    </recommendedName>
</protein>
<dbReference type="Ensembl" id="ENSHHUT00000012174.1">
    <property type="protein sequence ID" value="ENSHHUP00000011804.1"/>
    <property type="gene ID" value="ENSHHUG00000006888.1"/>
</dbReference>
<proteinExistence type="predicted"/>
<feature type="repeat" description="Hemopexin" evidence="2">
    <location>
        <begin position="135"/>
        <end position="180"/>
    </location>
</feature>
<dbReference type="InterPro" id="IPR018487">
    <property type="entry name" value="Hemopexin-like_repeat"/>
</dbReference>
<name>A0A4W5KJE3_9TELE</name>
<evidence type="ECO:0000313" key="4">
    <source>
        <dbReference type="Proteomes" id="UP000314982"/>
    </source>
</evidence>
<dbReference type="Gene3D" id="2.110.10.10">
    <property type="entry name" value="Hemopexin-like domain"/>
    <property type="match status" value="2"/>
</dbReference>
<dbReference type="Proteomes" id="UP000314982">
    <property type="component" value="Unassembled WGS sequence"/>
</dbReference>
<evidence type="ECO:0000256" key="1">
    <source>
        <dbReference type="ARBA" id="ARBA00022729"/>
    </source>
</evidence>
<keyword evidence="4" id="KW-1185">Reference proteome</keyword>
<reference evidence="3" key="2">
    <citation type="submission" date="2025-08" db="UniProtKB">
        <authorList>
            <consortium name="Ensembl"/>
        </authorList>
    </citation>
    <scope>IDENTIFICATION</scope>
</reference>
<reference evidence="3" key="3">
    <citation type="submission" date="2025-09" db="UniProtKB">
        <authorList>
            <consortium name="Ensembl"/>
        </authorList>
    </citation>
    <scope>IDENTIFICATION</scope>
</reference>
<organism evidence="3 4">
    <name type="scientific">Hucho hucho</name>
    <name type="common">huchen</name>
    <dbReference type="NCBI Taxonomy" id="62062"/>
    <lineage>
        <taxon>Eukaryota</taxon>
        <taxon>Metazoa</taxon>
        <taxon>Chordata</taxon>
        <taxon>Craniata</taxon>
        <taxon>Vertebrata</taxon>
        <taxon>Euteleostomi</taxon>
        <taxon>Actinopterygii</taxon>
        <taxon>Neopterygii</taxon>
        <taxon>Teleostei</taxon>
        <taxon>Protacanthopterygii</taxon>
        <taxon>Salmoniformes</taxon>
        <taxon>Salmonidae</taxon>
        <taxon>Salmoninae</taxon>
        <taxon>Hucho</taxon>
    </lineage>
</organism>
<dbReference type="SUPFAM" id="SSF50923">
    <property type="entry name" value="Hemopexin-like domain"/>
    <property type="match status" value="2"/>
</dbReference>
<dbReference type="GO" id="GO:0005615">
    <property type="term" value="C:extracellular space"/>
    <property type="evidence" value="ECO:0007669"/>
    <property type="project" value="TreeGrafter"/>
</dbReference>
<keyword evidence="1" id="KW-0732">Signal</keyword>
<evidence type="ECO:0000256" key="2">
    <source>
        <dbReference type="PROSITE-ProRule" id="PRU01011"/>
    </source>
</evidence>
<dbReference type="Pfam" id="PF00045">
    <property type="entry name" value="Hemopexin"/>
    <property type="match status" value="1"/>
</dbReference>
<evidence type="ECO:0008006" key="5">
    <source>
        <dbReference type="Google" id="ProtNLM"/>
    </source>
</evidence>
<evidence type="ECO:0000313" key="3">
    <source>
        <dbReference type="Ensembl" id="ENSHHUP00000011804.1"/>
    </source>
</evidence>
<dbReference type="GeneTree" id="ENSGT00940000166972"/>
<dbReference type="AlphaFoldDB" id="A0A4W5KJE3"/>
<sequence length="449" mass="50762">MCIITIVTDPSGTFIMLTCPLLVFVPVPLHGMLSFGLHKKPYYLTDCVDSVLSGDHMWAGFHGPSELINGSYKELDEHHHLGHIDAAFCLHQPNDEDHLHTYFFLDNKVFSYHESSHVLVEGFPKDISEEFPGIPDHLDAAVECPKGDCLRDSVVFFKGHDVFHFDTHTKKVKASQWTHLPNCTSALRWLDHYYCFHGHQFTKFHPWSGTVTGKYPKDARDFFMKCPNFSRLSDHTERERCSHIPLDAMAEDGLEKSFAFRGDYYLQKNGSSNDGWHAFPIAHTFKNLQRDVTAAFFYAGHLHLIKEEQMFLYESGGQHYRLVVGFPIPLKVALGIEGPLDAAFICGEHSILHVIKGNQMFDIELATTPRGVVMESRLPFPKVDAAVCGPDGIRVFVGADYFQYETPMLLAYSKIMHEPHKTSLEMFGCGHHGTNVSQSLTVHAPNPLT</sequence>
<accession>A0A4W5KJE3</accession>
<dbReference type="PANTHER" id="PTHR22917">
    <property type="entry name" value="HEMOPEXIN DOMAIN-CONTAINING PROTEIN"/>
    <property type="match status" value="1"/>
</dbReference>
<reference evidence="4" key="1">
    <citation type="submission" date="2018-06" db="EMBL/GenBank/DDBJ databases">
        <title>Genome assembly of Danube salmon.</title>
        <authorList>
            <person name="Macqueen D.J."/>
            <person name="Gundappa M.K."/>
        </authorList>
    </citation>
    <scope>NUCLEOTIDE SEQUENCE [LARGE SCALE GENOMIC DNA]</scope>
</reference>
<dbReference type="SMART" id="SM00120">
    <property type="entry name" value="HX"/>
    <property type="match status" value="5"/>
</dbReference>
<feature type="repeat" description="Hemopexin" evidence="2">
    <location>
        <begin position="81"/>
        <end position="134"/>
    </location>
</feature>
<dbReference type="STRING" id="62062.ENSHHUP00000011804"/>